<protein>
    <submittedName>
        <fullName evidence="1">Uncharacterized protein</fullName>
    </submittedName>
</protein>
<dbReference type="AlphaFoldDB" id="A0AAN7SHL3"/>
<evidence type="ECO:0000313" key="1">
    <source>
        <dbReference type="EMBL" id="KAK4830251.1"/>
    </source>
</evidence>
<dbReference type="Proteomes" id="UP001333110">
    <property type="component" value="Unassembled WGS sequence"/>
</dbReference>
<reference evidence="1 2" key="1">
    <citation type="journal article" date="2023" name="J. Hered.">
        <title>Chromosome-level genome of the wood stork (Mycteria americana) provides insight into avian chromosome evolution.</title>
        <authorList>
            <person name="Flamio R. Jr."/>
            <person name="Ramstad K.M."/>
        </authorList>
    </citation>
    <scope>NUCLEOTIDE SEQUENCE [LARGE SCALE GENOMIC DNA]</scope>
    <source>
        <strain evidence="1">JAX WOST 10</strain>
    </source>
</reference>
<sequence length="598" mass="68631">MASSHHMAHKSFSVQFIAIHRRTPVVRVIPPRFRDGNHIIVFLVYNGFQLVLLVAHAACIGVEALSLPTTGWREEKITSVNNKSKCQILHLGCSNARYKYKLGDKWLESSPAERNLGVLVDSRLNMSQQHARQPRGQTTFWGASHSITSQSKDVIILLYLALVRPHLESCVQFWAPQFKKDEKVLECIQRRATKLVKGLEGMSYEERLMTLGLSSLEKRRLRGNLIALYSFLRSGTGEGGCPRRIKEVVVHGILILLFTRACSDRTRGNGFKIKEGRFRLDIRKKLFTVRVVRHWNTLEQVTQRNCGYPIPGSVQGCPYRIKEVVIHGILIGASRSREVIVVLYLASVRLHLKYCVQFWAPHYKRDIEVLERVQRRATNLVKGLEQKSYEERLRELGLFSLEKKRLREDLIALYNYLKGGCRQGGVGLFSQVTDDRMRGNGLKLRQGRFRLDIRKIFLLKGLSSIGTGCPERCRKSGKEGKRPAWLSRDMLVKLKSKRELHRQWKQGWVTWKEYRDTACLCRDGVRKAKAQLELNLARDTNNKKGFYRYVNQKKKVKESVPPLMNKNGALVSTDEEKAEVLNNFFASVFSGNHSPHPS</sequence>
<dbReference type="PRINTS" id="PR01345">
    <property type="entry name" value="CERVTRCPTASE"/>
</dbReference>
<proteinExistence type="predicted"/>
<dbReference type="EMBL" id="JAUNZN010000001">
    <property type="protein sequence ID" value="KAK4830251.1"/>
    <property type="molecule type" value="Genomic_DNA"/>
</dbReference>
<comment type="caution">
    <text evidence="1">The sequence shown here is derived from an EMBL/GenBank/DDBJ whole genome shotgun (WGS) entry which is preliminary data.</text>
</comment>
<organism evidence="1 2">
    <name type="scientific">Mycteria americana</name>
    <name type="common">Wood stork</name>
    <dbReference type="NCBI Taxonomy" id="33587"/>
    <lineage>
        <taxon>Eukaryota</taxon>
        <taxon>Metazoa</taxon>
        <taxon>Chordata</taxon>
        <taxon>Craniata</taxon>
        <taxon>Vertebrata</taxon>
        <taxon>Euteleostomi</taxon>
        <taxon>Archelosauria</taxon>
        <taxon>Archosauria</taxon>
        <taxon>Dinosauria</taxon>
        <taxon>Saurischia</taxon>
        <taxon>Theropoda</taxon>
        <taxon>Coelurosauria</taxon>
        <taxon>Aves</taxon>
        <taxon>Neognathae</taxon>
        <taxon>Neoaves</taxon>
        <taxon>Aequornithes</taxon>
        <taxon>Ciconiiformes</taxon>
        <taxon>Ciconiidae</taxon>
        <taxon>Mycteria</taxon>
    </lineage>
</organism>
<evidence type="ECO:0000313" key="2">
    <source>
        <dbReference type="Proteomes" id="UP001333110"/>
    </source>
</evidence>
<dbReference type="PANTHER" id="PTHR33332">
    <property type="entry name" value="REVERSE TRANSCRIPTASE DOMAIN-CONTAINING PROTEIN"/>
    <property type="match status" value="1"/>
</dbReference>
<keyword evidence="2" id="KW-1185">Reference proteome</keyword>
<gene>
    <name evidence="1" type="ORF">QYF61_009318</name>
</gene>
<name>A0AAN7SHL3_MYCAM</name>
<accession>A0AAN7SHL3</accession>